<gene>
    <name evidence="2" type="ORF">DPMN_014986</name>
</gene>
<sequence length="207" mass="23992">MLECLQTKCGRTDGRRTKTNPKTSPEQSDINKTNANKVTSRKTAPIHLHVFQWTGTIFELNSRILETNVLIKLHGNWAKNLTSKVENCPAHRRPCFFLPIWIIFEHARDINKTNVSTKFHDDWQKMKTAPTQNVTSRRTLPRPLVTMFFPIWTIFELVQDINKTNVLTNFYDDWAKQISSAQILPLAGPAPPDFSLTLLHSFDLWYN</sequence>
<keyword evidence="3" id="KW-1185">Reference proteome</keyword>
<organism evidence="2 3">
    <name type="scientific">Dreissena polymorpha</name>
    <name type="common">Zebra mussel</name>
    <name type="synonym">Mytilus polymorpha</name>
    <dbReference type="NCBI Taxonomy" id="45954"/>
    <lineage>
        <taxon>Eukaryota</taxon>
        <taxon>Metazoa</taxon>
        <taxon>Spiralia</taxon>
        <taxon>Lophotrochozoa</taxon>
        <taxon>Mollusca</taxon>
        <taxon>Bivalvia</taxon>
        <taxon>Autobranchia</taxon>
        <taxon>Heteroconchia</taxon>
        <taxon>Euheterodonta</taxon>
        <taxon>Imparidentia</taxon>
        <taxon>Neoheterodontei</taxon>
        <taxon>Myida</taxon>
        <taxon>Dreissenoidea</taxon>
        <taxon>Dreissenidae</taxon>
        <taxon>Dreissena</taxon>
    </lineage>
</organism>
<protein>
    <submittedName>
        <fullName evidence="2">Uncharacterized protein</fullName>
    </submittedName>
</protein>
<accession>A0A9D4S414</accession>
<reference evidence="2" key="2">
    <citation type="submission" date="2020-11" db="EMBL/GenBank/DDBJ databases">
        <authorList>
            <person name="McCartney M.A."/>
            <person name="Auch B."/>
            <person name="Kono T."/>
            <person name="Mallez S."/>
            <person name="Becker A."/>
            <person name="Gohl D.M."/>
            <person name="Silverstein K.A.T."/>
            <person name="Koren S."/>
            <person name="Bechman K.B."/>
            <person name="Herman A."/>
            <person name="Abrahante J.E."/>
            <person name="Garbe J."/>
        </authorList>
    </citation>
    <scope>NUCLEOTIDE SEQUENCE</scope>
    <source>
        <strain evidence="2">Duluth1</strain>
        <tissue evidence="2">Whole animal</tissue>
    </source>
</reference>
<dbReference type="Proteomes" id="UP000828390">
    <property type="component" value="Unassembled WGS sequence"/>
</dbReference>
<evidence type="ECO:0000313" key="3">
    <source>
        <dbReference type="Proteomes" id="UP000828390"/>
    </source>
</evidence>
<proteinExistence type="predicted"/>
<dbReference type="EMBL" id="JAIWYP010000001">
    <property type="protein sequence ID" value="KAH3890896.1"/>
    <property type="molecule type" value="Genomic_DNA"/>
</dbReference>
<name>A0A9D4S414_DREPO</name>
<feature type="region of interest" description="Disordered" evidence="1">
    <location>
        <begin position="11"/>
        <end position="36"/>
    </location>
</feature>
<evidence type="ECO:0000256" key="1">
    <source>
        <dbReference type="SAM" id="MobiDB-lite"/>
    </source>
</evidence>
<dbReference type="AlphaFoldDB" id="A0A9D4S414"/>
<feature type="compositionally biased region" description="Polar residues" evidence="1">
    <location>
        <begin position="20"/>
        <end position="36"/>
    </location>
</feature>
<reference evidence="2" key="1">
    <citation type="journal article" date="2019" name="bioRxiv">
        <title>The Genome of the Zebra Mussel, Dreissena polymorpha: A Resource for Invasive Species Research.</title>
        <authorList>
            <person name="McCartney M.A."/>
            <person name="Auch B."/>
            <person name="Kono T."/>
            <person name="Mallez S."/>
            <person name="Zhang Y."/>
            <person name="Obille A."/>
            <person name="Becker A."/>
            <person name="Abrahante J.E."/>
            <person name="Garbe J."/>
            <person name="Badalamenti J.P."/>
            <person name="Herman A."/>
            <person name="Mangelson H."/>
            <person name="Liachko I."/>
            <person name="Sullivan S."/>
            <person name="Sone E.D."/>
            <person name="Koren S."/>
            <person name="Silverstein K.A.T."/>
            <person name="Beckman K.B."/>
            <person name="Gohl D.M."/>
        </authorList>
    </citation>
    <scope>NUCLEOTIDE SEQUENCE</scope>
    <source>
        <strain evidence="2">Duluth1</strain>
        <tissue evidence="2">Whole animal</tissue>
    </source>
</reference>
<comment type="caution">
    <text evidence="2">The sequence shown here is derived from an EMBL/GenBank/DDBJ whole genome shotgun (WGS) entry which is preliminary data.</text>
</comment>
<evidence type="ECO:0000313" key="2">
    <source>
        <dbReference type="EMBL" id="KAH3890896.1"/>
    </source>
</evidence>